<feature type="region of interest" description="Disordered" evidence="1">
    <location>
        <begin position="83"/>
        <end position="150"/>
    </location>
</feature>
<keyword evidence="4" id="KW-1185">Reference proteome</keyword>
<dbReference type="AlphaFoldDB" id="A0A6A1VCD1"/>
<organism evidence="3 4">
    <name type="scientific">Morella rubra</name>
    <name type="common">Chinese bayberry</name>
    <dbReference type="NCBI Taxonomy" id="262757"/>
    <lineage>
        <taxon>Eukaryota</taxon>
        <taxon>Viridiplantae</taxon>
        <taxon>Streptophyta</taxon>
        <taxon>Embryophyta</taxon>
        <taxon>Tracheophyta</taxon>
        <taxon>Spermatophyta</taxon>
        <taxon>Magnoliopsida</taxon>
        <taxon>eudicotyledons</taxon>
        <taxon>Gunneridae</taxon>
        <taxon>Pentapetalae</taxon>
        <taxon>rosids</taxon>
        <taxon>fabids</taxon>
        <taxon>Fagales</taxon>
        <taxon>Myricaceae</taxon>
        <taxon>Morella</taxon>
    </lineage>
</organism>
<sequence>MDRSTRITLLFIFCFVFLSLQILSTIGVEEHYAQNREATPSGAKIVTDAISGLKQSHQRSLNRIRSIIKEFRFSLSSPNLDFGGTDDAKSANGVGGDGAKGKMKEAAQESLKTSKNAVEESTESAAKVVGGAMHKTTEKVKESVSEKDEF</sequence>
<dbReference type="EMBL" id="RXIC02000024">
    <property type="protein sequence ID" value="KAB1210403.1"/>
    <property type="molecule type" value="Genomic_DNA"/>
</dbReference>
<feature type="chain" id="PRO_5025366683" evidence="2">
    <location>
        <begin position="28"/>
        <end position="150"/>
    </location>
</feature>
<accession>A0A6A1VCD1</accession>
<dbReference type="OrthoDB" id="690661at2759"/>
<reference evidence="3 4" key="1">
    <citation type="journal article" date="2019" name="Plant Biotechnol. J.">
        <title>The red bayberry genome and genetic basis of sex determination.</title>
        <authorList>
            <person name="Jia H.M."/>
            <person name="Jia H.J."/>
            <person name="Cai Q.L."/>
            <person name="Wang Y."/>
            <person name="Zhao H.B."/>
            <person name="Yang W.F."/>
            <person name="Wang G.Y."/>
            <person name="Li Y.H."/>
            <person name="Zhan D.L."/>
            <person name="Shen Y.T."/>
            <person name="Niu Q.F."/>
            <person name="Chang L."/>
            <person name="Qiu J."/>
            <person name="Zhao L."/>
            <person name="Xie H.B."/>
            <person name="Fu W.Y."/>
            <person name="Jin J."/>
            <person name="Li X.W."/>
            <person name="Jiao Y."/>
            <person name="Zhou C.C."/>
            <person name="Tu T."/>
            <person name="Chai C.Y."/>
            <person name="Gao J.L."/>
            <person name="Fan L.J."/>
            <person name="van de Weg E."/>
            <person name="Wang J.Y."/>
            <person name="Gao Z.S."/>
        </authorList>
    </citation>
    <scope>NUCLEOTIDE SEQUENCE [LARGE SCALE GENOMIC DNA]</scope>
    <source>
        <tissue evidence="3">Leaves</tissue>
    </source>
</reference>
<dbReference type="PANTHER" id="PTHR35463">
    <property type="entry name" value="TRANSMEMBRANE PROTEIN"/>
    <property type="match status" value="1"/>
</dbReference>
<proteinExistence type="predicted"/>
<name>A0A6A1VCD1_9ROSI</name>
<keyword evidence="2" id="KW-0732">Signal</keyword>
<evidence type="ECO:0000256" key="2">
    <source>
        <dbReference type="SAM" id="SignalP"/>
    </source>
</evidence>
<dbReference type="Proteomes" id="UP000516437">
    <property type="component" value="Chromosome 6"/>
</dbReference>
<feature type="compositionally biased region" description="Basic and acidic residues" evidence="1">
    <location>
        <begin position="135"/>
        <end position="150"/>
    </location>
</feature>
<comment type="caution">
    <text evidence="3">The sequence shown here is derived from an EMBL/GenBank/DDBJ whole genome shotgun (WGS) entry which is preliminary data.</text>
</comment>
<feature type="signal peptide" evidence="2">
    <location>
        <begin position="1"/>
        <end position="27"/>
    </location>
</feature>
<evidence type="ECO:0000256" key="1">
    <source>
        <dbReference type="SAM" id="MobiDB-lite"/>
    </source>
</evidence>
<protein>
    <submittedName>
        <fullName evidence="3">Uncharacterized protein</fullName>
    </submittedName>
</protein>
<evidence type="ECO:0000313" key="3">
    <source>
        <dbReference type="EMBL" id="KAB1210403.1"/>
    </source>
</evidence>
<dbReference type="PANTHER" id="PTHR35463:SF10">
    <property type="entry name" value="TRANSMEMBRANE PROTEIN"/>
    <property type="match status" value="1"/>
</dbReference>
<gene>
    <name evidence="3" type="ORF">CJ030_MR6G025438</name>
</gene>
<evidence type="ECO:0000313" key="4">
    <source>
        <dbReference type="Proteomes" id="UP000516437"/>
    </source>
</evidence>